<evidence type="ECO:0000313" key="1">
    <source>
        <dbReference type="Proteomes" id="UP000887565"/>
    </source>
</evidence>
<keyword evidence="1" id="KW-1185">Reference proteome</keyword>
<sequence>MTTIDLPFISDSVVYGSLPSEVSSAKRCMSYLGPTERRDPPADADDALRLKGGCGRRWGTQNPLFWRILM</sequence>
<dbReference type="AlphaFoldDB" id="A0A915KI02"/>
<organism evidence="1 2">
    <name type="scientific">Romanomermis culicivorax</name>
    <name type="common">Nematode worm</name>
    <dbReference type="NCBI Taxonomy" id="13658"/>
    <lineage>
        <taxon>Eukaryota</taxon>
        <taxon>Metazoa</taxon>
        <taxon>Ecdysozoa</taxon>
        <taxon>Nematoda</taxon>
        <taxon>Enoplea</taxon>
        <taxon>Dorylaimia</taxon>
        <taxon>Mermithida</taxon>
        <taxon>Mermithoidea</taxon>
        <taxon>Mermithidae</taxon>
        <taxon>Romanomermis</taxon>
    </lineage>
</organism>
<dbReference type="Proteomes" id="UP000887565">
    <property type="component" value="Unplaced"/>
</dbReference>
<reference evidence="2" key="1">
    <citation type="submission" date="2022-11" db="UniProtKB">
        <authorList>
            <consortium name="WormBaseParasite"/>
        </authorList>
    </citation>
    <scope>IDENTIFICATION</scope>
</reference>
<proteinExistence type="predicted"/>
<name>A0A915KI02_ROMCU</name>
<dbReference type="WBParaSite" id="nRc.2.0.1.t37539-RA">
    <property type="protein sequence ID" value="nRc.2.0.1.t37539-RA"/>
    <property type="gene ID" value="nRc.2.0.1.g37539"/>
</dbReference>
<accession>A0A915KI02</accession>
<evidence type="ECO:0000313" key="2">
    <source>
        <dbReference type="WBParaSite" id="nRc.2.0.1.t37539-RA"/>
    </source>
</evidence>
<protein>
    <submittedName>
        <fullName evidence="2">Uncharacterized protein</fullName>
    </submittedName>
</protein>